<evidence type="ECO:0000313" key="5">
    <source>
        <dbReference type="Proteomes" id="UP001152797"/>
    </source>
</evidence>
<sequence length="399" mass="45343">MSRLAGLLSLAAVSGLLTLLAAFWLGRRQKSTLVEPSPSAVLLQKLGRWHYRRHQGSQALLAYHWARQAQIKANAVHSILTPILLYDIGAAMDATASQFALTQKLLVYEELASILEQFSWEEHLGELTDQTEMMRDIGMAALGIKEVELEIGSWQASLRLCLATNCGETIRHAEILLRVGVATSKRPNQEDHLDKVLKAYEEAERIFEQLDQRQHQLYAILVHNFGATYGQRGNRRGEKDYFEKALQIYRNTTTNYTETYTSLLYEVSMAREEMGDADGGLEAFNEAERAFLHNPSIGERLRPTHITSIGDMRRNVGNLAGALHAYEVAEKVHQRMRTLDSPEGVTLQKALEEVRSHIARLPEKVRWMTLRELETHRRPMQPASRTDFEEGLYLQHAGR</sequence>
<evidence type="ECO:0000313" key="2">
    <source>
        <dbReference type="EMBL" id="CAI3996556.1"/>
    </source>
</evidence>
<dbReference type="EMBL" id="CAMXCT010002223">
    <property type="protein sequence ID" value="CAI3996556.1"/>
    <property type="molecule type" value="Genomic_DNA"/>
</dbReference>
<dbReference type="EMBL" id="CAMXCT020002223">
    <property type="protein sequence ID" value="CAL1149931.1"/>
    <property type="molecule type" value="Genomic_DNA"/>
</dbReference>
<reference evidence="3" key="2">
    <citation type="submission" date="2024-04" db="EMBL/GenBank/DDBJ databases">
        <authorList>
            <person name="Chen Y."/>
            <person name="Shah S."/>
            <person name="Dougan E. K."/>
            <person name="Thang M."/>
            <person name="Chan C."/>
        </authorList>
    </citation>
    <scope>NUCLEOTIDE SEQUENCE [LARGE SCALE GENOMIC DNA]</scope>
</reference>
<dbReference type="InterPro" id="IPR011990">
    <property type="entry name" value="TPR-like_helical_dom_sf"/>
</dbReference>
<dbReference type="Proteomes" id="UP001152797">
    <property type="component" value="Unassembled WGS sequence"/>
</dbReference>
<dbReference type="OrthoDB" id="423934at2759"/>
<accession>A0A9P1CSB7</accession>
<reference evidence="2" key="1">
    <citation type="submission" date="2022-10" db="EMBL/GenBank/DDBJ databases">
        <authorList>
            <person name="Chen Y."/>
            <person name="Dougan E. K."/>
            <person name="Chan C."/>
            <person name="Rhodes N."/>
            <person name="Thang M."/>
        </authorList>
    </citation>
    <scope>NUCLEOTIDE SEQUENCE</scope>
</reference>
<name>A0A9P1CSB7_9DINO</name>
<protein>
    <submittedName>
        <fullName evidence="4">MalT-like TPR region domain-containing protein</fullName>
    </submittedName>
</protein>
<proteinExistence type="predicted"/>
<gene>
    <name evidence="2" type="ORF">C1SCF055_LOCUS23023</name>
</gene>
<organism evidence="2">
    <name type="scientific">Cladocopium goreaui</name>
    <dbReference type="NCBI Taxonomy" id="2562237"/>
    <lineage>
        <taxon>Eukaryota</taxon>
        <taxon>Sar</taxon>
        <taxon>Alveolata</taxon>
        <taxon>Dinophyceae</taxon>
        <taxon>Suessiales</taxon>
        <taxon>Symbiodiniaceae</taxon>
        <taxon>Cladocopium</taxon>
    </lineage>
</organism>
<evidence type="ECO:0000313" key="4">
    <source>
        <dbReference type="EMBL" id="CAL4783868.1"/>
    </source>
</evidence>
<evidence type="ECO:0000313" key="3">
    <source>
        <dbReference type="EMBL" id="CAL1149931.1"/>
    </source>
</evidence>
<comment type="caution">
    <text evidence="2">The sequence shown here is derived from an EMBL/GenBank/DDBJ whole genome shotgun (WGS) entry which is preliminary data.</text>
</comment>
<evidence type="ECO:0000256" key="1">
    <source>
        <dbReference type="SAM" id="MobiDB-lite"/>
    </source>
</evidence>
<feature type="region of interest" description="Disordered" evidence="1">
    <location>
        <begin position="377"/>
        <end position="399"/>
    </location>
</feature>
<keyword evidence="5" id="KW-1185">Reference proteome</keyword>
<dbReference type="AlphaFoldDB" id="A0A9P1CSB7"/>
<dbReference type="SUPFAM" id="SSF48452">
    <property type="entry name" value="TPR-like"/>
    <property type="match status" value="1"/>
</dbReference>
<dbReference type="Gene3D" id="1.25.40.10">
    <property type="entry name" value="Tetratricopeptide repeat domain"/>
    <property type="match status" value="1"/>
</dbReference>
<dbReference type="EMBL" id="CAMXCT030002223">
    <property type="protein sequence ID" value="CAL4783868.1"/>
    <property type="molecule type" value="Genomic_DNA"/>
</dbReference>